<dbReference type="KEGG" id="ttk:TST_0166"/>
<feature type="coiled-coil region" evidence="1">
    <location>
        <begin position="3"/>
        <end position="58"/>
    </location>
</feature>
<evidence type="ECO:0008006" key="4">
    <source>
        <dbReference type="Google" id="ProtNLM"/>
    </source>
</evidence>
<dbReference type="OrthoDB" id="9790160at2"/>
<dbReference type="SUPFAM" id="SSF52980">
    <property type="entry name" value="Restriction endonuclease-like"/>
    <property type="match status" value="1"/>
</dbReference>
<dbReference type="STRING" id="1298851.TST_0166"/>
<dbReference type="RefSeq" id="WP_068548768.1">
    <property type="nucleotide sequence ID" value="NZ_AP013035.1"/>
</dbReference>
<evidence type="ECO:0000256" key="1">
    <source>
        <dbReference type="SAM" id="Coils"/>
    </source>
</evidence>
<dbReference type="AlphaFoldDB" id="A0A0S3QRK3"/>
<dbReference type="PANTHER" id="PTHR38753">
    <property type="entry name" value="SLR1441 PROTEIN"/>
    <property type="match status" value="1"/>
</dbReference>
<dbReference type="InterPro" id="IPR011335">
    <property type="entry name" value="Restrct_endonuc-II-like"/>
</dbReference>
<keyword evidence="3" id="KW-1185">Reference proteome</keyword>
<organism evidence="2 3">
    <name type="scientific">Thermosulfidibacter takaii (strain DSM 17441 / JCM 13301 / NBRC 103674 / ABI70S6)</name>
    <dbReference type="NCBI Taxonomy" id="1298851"/>
    <lineage>
        <taxon>Bacteria</taxon>
        <taxon>Pseudomonadati</taxon>
        <taxon>Thermosulfidibacterota</taxon>
        <taxon>Thermosulfidibacteria</taxon>
        <taxon>Thermosulfidibacterales</taxon>
        <taxon>Thermosulfidibacteraceae</taxon>
    </lineage>
</organism>
<sequence>MEKSTVEKRVDRLEEAMMELVYQSRKTEMEIERLSRELREFKNEMRAFKEEMLAFKDEMNKKWGDLANKLGTIAEDIVAPGIPHLIKKTYDLDVTELSVRRKRKLNGRTREYDVIAVAGDYVFVVDVKSVYRSQYLDHFQEMLNDFFTFFPEYKKYKLVPVIASFNLPEDVINIASSRKWLALQMHGDYLEFVNKERVKLP</sequence>
<proteinExistence type="predicted"/>
<name>A0A0S3QRK3_THET7</name>
<dbReference type="Proteomes" id="UP000063234">
    <property type="component" value="Chromosome"/>
</dbReference>
<dbReference type="PANTHER" id="PTHR38753:SF1">
    <property type="entry name" value="SLR1441 PROTEIN"/>
    <property type="match status" value="1"/>
</dbReference>
<gene>
    <name evidence="2" type="ORF">TST_0166</name>
</gene>
<keyword evidence="1" id="KW-0175">Coiled coil</keyword>
<evidence type="ECO:0000313" key="2">
    <source>
        <dbReference type="EMBL" id="BAT70976.1"/>
    </source>
</evidence>
<accession>A0A0S3QRK3</accession>
<dbReference type="PATRIC" id="fig|1298851.3.peg.169"/>
<dbReference type="EMBL" id="AP013035">
    <property type="protein sequence ID" value="BAT70976.1"/>
    <property type="molecule type" value="Genomic_DNA"/>
</dbReference>
<evidence type="ECO:0000313" key="3">
    <source>
        <dbReference type="Proteomes" id="UP000063234"/>
    </source>
</evidence>
<reference evidence="3" key="1">
    <citation type="journal article" date="2018" name="Science">
        <title>A primordial and reversible TCA cycle in a facultatively chemolithoautotrophic thermophile.</title>
        <authorList>
            <person name="Nunoura T."/>
            <person name="Chikaraishi Y."/>
            <person name="Izaki R."/>
            <person name="Suwa T."/>
            <person name="Sato T."/>
            <person name="Harada T."/>
            <person name="Mori K."/>
            <person name="Kato Y."/>
            <person name="Miyazaki M."/>
            <person name="Shimamura S."/>
            <person name="Yanagawa K."/>
            <person name="Shuto A."/>
            <person name="Ohkouchi N."/>
            <person name="Fujita N."/>
            <person name="Takaki Y."/>
            <person name="Atomi H."/>
            <person name="Takai K."/>
        </authorList>
    </citation>
    <scope>NUCLEOTIDE SEQUENCE [LARGE SCALE GENOMIC DNA]</scope>
    <source>
        <strain evidence="3">DSM 17441 / JCM 13301 / NBRC 103674 / ABI70S6</strain>
    </source>
</reference>
<protein>
    <recommendedName>
        <fullName evidence="4">DUF3782 domain-containing protein</fullName>
    </recommendedName>
</protein>